<feature type="signal peptide" evidence="1">
    <location>
        <begin position="1"/>
        <end position="21"/>
    </location>
</feature>
<sequence precursor="true">MKLKRYFYLSVAIMLSLSSCSEDDNLENDFKPTTYDVLGKVEKGPFVSGSTITIQPMDGNLQVLGSLYSSTIQDDLGNFSFGSKLFEAPYAELTANGYFFNEVDGDLSSGTLNLRALVDLSDETTVNVNLLTHLKYQRIQRLIANGMKFGEANKQAQKELFTAFGLQKYAEKDASTFSIAGGTDESAALIAISSLLLVDRSEAALTEYLAKLCREFGENGIFSESTQKQIDADKETLGNQLSSVEDNIIERYADLGLEITVKNLAYFLDWDNDGIAGNEILQEGEEVKLEMTELNVPNEGGTYTISISSPIPVYLEPKANSDNPPIDAISPEEFFTEIYENISNADISMEKSLTDGKLVIKLSPLNSKTAKSTSVTIYDVLGNALGSVKIVQEGDGDISLPKLGKTGKQLVASMAMDIAQSFSELNLIEQYYHYNKEANLVSQYIYPSCSSVNSIWSNFYKANRTIMMFKEKEAEQLGVYQEYFNVFSAMQYYNMVVMWGDVPYINFVPDMNAAFNISRTPQKDIFADLKSNLEKAISYLEEKKNESLSNDANDFFFISKDVARILLANIYMYQAEYGLAEKLLSDIISTGFYELDSSNYNDKETITGLWNNGSGKETIFATRSESGEPRTRGNITITTPALVPIMTYTDVILSYAECLYKNGKISESEKELEKVTSNKGINVSGSSVLEKIKDARSQLMLYSNTNFAFMKRNGFVKDFYGVEDYRQLLPIPQRELDLCPQMTQNPGYC</sequence>
<dbReference type="Pfam" id="PF12771">
    <property type="entry name" value="SusD-like_2"/>
    <property type="match status" value="1"/>
</dbReference>
<dbReference type="Proteomes" id="UP000056419">
    <property type="component" value="Unassembled WGS sequence"/>
</dbReference>
<evidence type="ECO:0000313" key="3">
    <source>
        <dbReference type="Proteomes" id="UP000056419"/>
    </source>
</evidence>
<dbReference type="RefSeq" id="WP_165593215.1">
    <property type="nucleotide sequence ID" value="NZ_LRGC01000005.1"/>
</dbReference>
<reference evidence="2" key="1">
    <citation type="journal article" date="2016" name="BMC Genomics">
        <title>Type VI secretion systems of human gut Bacteroidales segregate into three genetic architectures, two of which are contained on mobile genetic elements.</title>
        <authorList>
            <person name="Coyne M.J."/>
            <person name="Roelofs K.G."/>
            <person name="Comstock L.E."/>
        </authorList>
    </citation>
    <scope>NUCLEOTIDE SEQUENCE [LARGE SCALE GENOMIC DNA]</scope>
    <source>
        <strain evidence="2">CL09T03C01</strain>
    </source>
</reference>
<reference evidence="2" key="2">
    <citation type="submission" date="2016-01" db="EMBL/GenBank/DDBJ databases">
        <authorList>
            <person name="McClelland M."/>
            <person name="Jain A."/>
            <person name="Saraogi P."/>
            <person name="Mendelson R."/>
            <person name="Westerman R."/>
            <person name="SanMiguel P."/>
            <person name="Csonka L."/>
        </authorList>
    </citation>
    <scope>NUCLEOTIDE SEQUENCE</scope>
    <source>
        <strain evidence="2">CL09T03C01</strain>
    </source>
</reference>
<name>A0A108T976_BACSE</name>
<dbReference type="AlphaFoldDB" id="A0A108T976"/>
<proteinExistence type="predicted"/>
<dbReference type="EMBL" id="LRGC01000005">
    <property type="protein sequence ID" value="KWR55682.1"/>
    <property type="molecule type" value="Genomic_DNA"/>
</dbReference>
<protein>
    <submittedName>
        <fullName evidence="2">SusD family protein</fullName>
    </submittedName>
</protein>
<keyword evidence="3" id="KW-1185">Reference proteome</keyword>
<dbReference type="PROSITE" id="PS51257">
    <property type="entry name" value="PROKAR_LIPOPROTEIN"/>
    <property type="match status" value="1"/>
</dbReference>
<dbReference type="InterPro" id="IPR011990">
    <property type="entry name" value="TPR-like_helical_dom_sf"/>
</dbReference>
<gene>
    <name evidence="2" type="ORF">AA415_01465</name>
</gene>
<organism evidence="2 3">
    <name type="scientific">Bacteroides stercoris</name>
    <dbReference type="NCBI Taxonomy" id="46506"/>
    <lineage>
        <taxon>Bacteria</taxon>
        <taxon>Pseudomonadati</taxon>
        <taxon>Bacteroidota</taxon>
        <taxon>Bacteroidia</taxon>
        <taxon>Bacteroidales</taxon>
        <taxon>Bacteroidaceae</taxon>
        <taxon>Bacteroides</taxon>
    </lineage>
</organism>
<keyword evidence="1" id="KW-0732">Signal</keyword>
<dbReference type="PATRIC" id="fig|46506.5.peg.1559"/>
<accession>A0A108T976</accession>
<comment type="caution">
    <text evidence="2">The sequence shown here is derived from an EMBL/GenBank/DDBJ whole genome shotgun (WGS) entry which is preliminary data.</text>
</comment>
<dbReference type="Gene3D" id="1.25.40.390">
    <property type="match status" value="2"/>
</dbReference>
<feature type="chain" id="PRO_5007130924" evidence="1">
    <location>
        <begin position="22"/>
        <end position="749"/>
    </location>
</feature>
<evidence type="ECO:0000313" key="2">
    <source>
        <dbReference type="EMBL" id="KWR55682.1"/>
    </source>
</evidence>
<dbReference type="SUPFAM" id="SSF48452">
    <property type="entry name" value="TPR-like"/>
    <property type="match status" value="1"/>
</dbReference>
<dbReference type="STRING" id="46506.AA415_01465"/>
<dbReference type="InterPro" id="IPR041662">
    <property type="entry name" value="SusD-like_2"/>
</dbReference>
<evidence type="ECO:0000256" key="1">
    <source>
        <dbReference type="SAM" id="SignalP"/>
    </source>
</evidence>